<name>A0A382HYK8_9ZZZZ</name>
<evidence type="ECO:0000256" key="1">
    <source>
        <dbReference type="ARBA" id="ARBA00006678"/>
    </source>
</evidence>
<accession>A0A382HYK8</accession>
<dbReference type="NCBIfam" id="TIGR01966">
    <property type="entry name" value="RNasePH"/>
    <property type="match status" value="1"/>
</dbReference>
<dbReference type="GO" id="GO:0009022">
    <property type="term" value="F:tRNA nucleotidyltransferase activity"/>
    <property type="evidence" value="ECO:0007669"/>
    <property type="project" value="InterPro"/>
</dbReference>
<feature type="non-terminal residue" evidence="4">
    <location>
        <position position="117"/>
    </location>
</feature>
<feature type="domain" description="Exoribonuclease phosphorolytic" evidence="3">
    <location>
        <begin position="11"/>
        <end position="117"/>
    </location>
</feature>
<dbReference type="PANTHER" id="PTHR11953">
    <property type="entry name" value="EXOSOME COMPLEX COMPONENT"/>
    <property type="match status" value="1"/>
</dbReference>
<comment type="similarity">
    <text evidence="1">Belongs to the RNase PH family.</text>
</comment>
<feature type="region of interest" description="Disordered" evidence="2">
    <location>
        <begin position="69"/>
        <end position="88"/>
    </location>
</feature>
<dbReference type="GO" id="GO:0008033">
    <property type="term" value="P:tRNA processing"/>
    <property type="evidence" value="ECO:0007669"/>
    <property type="project" value="InterPro"/>
</dbReference>
<dbReference type="GO" id="GO:0016075">
    <property type="term" value="P:rRNA catabolic process"/>
    <property type="evidence" value="ECO:0007669"/>
    <property type="project" value="TreeGrafter"/>
</dbReference>
<evidence type="ECO:0000259" key="3">
    <source>
        <dbReference type="Pfam" id="PF01138"/>
    </source>
</evidence>
<gene>
    <name evidence="4" type="ORF">METZ01_LOCUS245348</name>
</gene>
<dbReference type="Pfam" id="PF01138">
    <property type="entry name" value="RNase_PH"/>
    <property type="match status" value="1"/>
</dbReference>
<evidence type="ECO:0000313" key="4">
    <source>
        <dbReference type="EMBL" id="SVB92494.1"/>
    </source>
</evidence>
<organism evidence="4">
    <name type="scientific">marine metagenome</name>
    <dbReference type="NCBI Taxonomy" id="408172"/>
    <lineage>
        <taxon>unclassified sequences</taxon>
        <taxon>metagenomes</taxon>
        <taxon>ecological metagenomes</taxon>
    </lineage>
</organism>
<dbReference type="InterPro" id="IPR001247">
    <property type="entry name" value="ExoRNase_PH_dom1"/>
</dbReference>
<dbReference type="Gene3D" id="3.30.230.70">
    <property type="entry name" value="GHMP Kinase, N-terminal domain"/>
    <property type="match status" value="1"/>
</dbReference>
<dbReference type="PANTHER" id="PTHR11953:SF0">
    <property type="entry name" value="EXOSOME COMPLEX COMPONENT RRP41"/>
    <property type="match status" value="1"/>
</dbReference>
<dbReference type="InterPro" id="IPR027408">
    <property type="entry name" value="PNPase/RNase_PH_dom_sf"/>
</dbReference>
<feature type="compositionally biased region" description="Polar residues" evidence="2">
    <location>
        <begin position="70"/>
        <end position="83"/>
    </location>
</feature>
<evidence type="ECO:0000256" key="2">
    <source>
        <dbReference type="SAM" id="MobiDB-lite"/>
    </source>
</evidence>
<proteinExistence type="inferred from homology"/>
<sequence length="117" mass="12810">MPRHDGRAATQLRPVKITPGYVNTAPGAVLMEMGETRVLCTVSIEERVPAFLAGKGKGWVTAEYGMLPGSSPQRISRESSTGRPSGRTREIQRLIGRSLRAAVDLQRLGERTLYIDC</sequence>
<dbReference type="SUPFAM" id="SSF54211">
    <property type="entry name" value="Ribosomal protein S5 domain 2-like"/>
    <property type="match status" value="1"/>
</dbReference>
<dbReference type="InterPro" id="IPR020568">
    <property type="entry name" value="Ribosomal_Su5_D2-typ_SF"/>
</dbReference>
<dbReference type="EMBL" id="UINC01064134">
    <property type="protein sequence ID" value="SVB92494.1"/>
    <property type="molecule type" value="Genomic_DNA"/>
</dbReference>
<dbReference type="InterPro" id="IPR002381">
    <property type="entry name" value="RNase_PH_bac-type"/>
</dbReference>
<dbReference type="GO" id="GO:0000049">
    <property type="term" value="F:tRNA binding"/>
    <property type="evidence" value="ECO:0007669"/>
    <property type="project" value="InterPro"/>
</dbReference>
<dbReference type="AlphaFoldDB" id="A0A382HYK8"/>
<reference evidence="4" key="1">
    <citation type="submission" date="2018-05" db="EMBL/GenBank/DDBJ databases">
        <authorList>
            <person name="Lanie J.A."/>
            <person name="Ng W.-L."/>
            <person name="Kazmierczak K.M."/>
            <person name="Andrzejewski T.M."/>
            <person name="Davidsen T.M."/>
            <person name="Wayne K.J."/>
            <person name="Tettelin H."/>
            <person name="Glass J.I."/>
            <person name="Rusch D."/>
            <person name="Podicherti R."/>
            <person name="Tsui H.-C.T."/>
            <person name="Winkler M.E."/>
        </authorList>
    </citation>
    <scope>NUCLEOTIDE SEQUENCE</scope>
</reference>
<protein>
    <recommendedName>
        <fullName evidence="3">Exoribonuclease phosphorolytic domain-containing protein</fullName>
    </recommendedName>
</protein>
<dbReference type="InterPro" id="IPR050080">
    <property type="entry name" value="RNase_PH"/>
</dbReference>